<dbReference type="SUPFAM" id="SSF56645">
    <property type="entry name" value="Acyl-CoA dehydrogenase NM domain-like"/>
    <property type="match status" value="1"/>
</dbReference>
<dbReference type="Pfam" id="PF00441">
    <property type="entry name" value="Acyl-CoA_dh_1"/>
    <property type="match status" value="1"/>
</dbReference>
<evidence type="ECO:0000256" key="5">
    <source>
        <dbReference type="ARBA" id="ARBA00023002"/>
    </source>
</evidence>
<dbReference type="GO" id="GO:0003995">
    <property type="term" value="F:acyl-CoA dehydrogenase activity"/>
    <property type="evidence" value="ECO:0007669"/>
    <property type="project" value="InterPro"/>
</dbReference>
<dbReference type="InterPro" id="IPR013786">
    <property type="entry name" value="AcylCoA_DH/ox_N"/>
</dbReference>
<evidence type="ECO:0000256" key="1">
    <source>
        <dbReference type="ARBA" id="ARBA00001974"/>
    </source>
</evidence>
<comment type="similarity">
    <text evidence="2 6">Belongs to the acyl-CoA dehydrogenase family.</text>
</comment>
<evidence type="ECO:0000313" key="8">
    <source>
        <dbReference type="Proteomes" id="UP000243416"/>
    </source>
</evidence>
<dbReference type="FunFam" id="1.20.140.10:FF:000001">
    <property type="entry name" value="Acyl-CoA dehydrogenase"/>
    <property type="match status" value="1"/>
</dbReference>
<proteinExistence type="inferred from homology"/>
<comment type="cofactor">
    <cofactor evidence="1 6">
        <name>FAD</name>
        <dbReference type="ChEBI" id="CHEBI:57692"/>
    </cofactor>
</comment>
<evidence type="ECO:0000256" key="6">
    <source>
        <dbReference type="RuleBase" id="RU362125"/>
    </source>
</evidence>
<evidence type="ECO:0000256" key="4">
    <source>
        <dbReference type="ARBA" id="ARBA00022827"/>
    </source>
</evidence>
<evidence type="ECO:0000256" key="3">
    <source>
        <dbReference type="ARBA" id="ARBA00022630"/>
    </source>
</evidence>
<comment type="caution">
    <text evidence="7">The sequence shown here is derived from an EMBL/GenBank/DDBJ whole genome shotgun (WGS) entry which is preliminary data.</text>
</comment>
<dbReference type="OrthoDB" id="571684at2"/>
<dbReference type="InterPro" id="IPR006091">
    <property type="entry name" value="Acyl-CoA_Oxase/DH_mid-dom"/>
</dbReference>
<dbReference type="Gene3D" id="1.20.140.10">
    <property type="entry name" value="Butyryl-CoA Dehydrogenase, subunit A, domain 3"/>
    <property type="match status" value="1"/>
</dbReference>
<dbReference type="Pfam" id="PF02770">
    <property type="entry name" value="Acyl-CoA_dh_M"/>
    <property type="match status" value="1"/>
</dbReference>
<keyword evidence="8" id="KW-1185">Reference proteome</keyword>
<dbReference type="GO" id="GO:0050660">
    <property type="term" value="F:flavin adenine dinucleotide binding"/>
    <property type="evidence" value="ECO:0007669"/>
    <property type="project" value="InterPro"/>
</dbReference>
<keyword evidence="3 6" id="KW-0285">Flavoprotein</keyword>
<dbReference type="InterPro" id="IPR009100">
    <property type="entry name" value="AcylCoA_DH/oxidase_NM_dom_sf"/>
</dbReference>
<accession>A0A656Z8H0</accession>
<dbReference type="Proteomes" id="UP000243416">
    <property type="component" value="Unassembled WGS sequence"/>
</dbReference>
<evidence type="ECO:0000313" key="7">
    <source>
        <dbReference type="EMBL" id="KYC29138.1"/>
    </source>
</evidence>
<sequence length="407" mass="43626">MPLPITDPALPFFADHHRELAPAAAAWATVHLAQQPQIEDVDASCRALARQLGAAGWLQWCVPPANEEGKTPPLDARAICLLRETFAWHSSLADFVFAMQGLGAGAISLFGDAAQRARYLLGVASGELLAAFALSEPGAGSDAAALACRATRLADGSWQLDGEKTWVSNGGIADFYIVFARTEEEEEEEEAPERSSAGISAFIVDADSPGLAVAERILTLSPHPLARLEFSACQVPASQLLGSPGEGFRIAMATLDMFRISVAAAALGLARRAAHEALRHVQERRMFGQRLADMQITQAKLADMATAIDAAALLTYRAAWQRDQGGTKMQTTRTAAMAKLFATEEAQRVIDAAVQLFGGRGITQGEVVEALYRDIRALRIYEGASEVQKLVIARETLQAFKDSGNLP</sequence>
<dbReference type="Gene3D" id="2.40.110.10">
    <property type="entry name" value="Butyryl-CoA Dehydrogenase, subunit A, domain 2"/>
    <property type="match status" value="1"/>
</dbReference>
<dbReference type="InterPro" id="IPR009075">
    <property type="entry name" value="AcylCo_DH/oxidase_C"/>
</dbReference>
<dbReference type="InterPro" id="IPR036250">
    <property type="entry name" value="AcylCo_DH-like_C"/>
</dbReference>
<dbReference type="InterPro" id="IPR046373">
    <property type="entry name" value="Acyl-CoA_Oxase/DH_mid-dom_sf"/>
</dbReference>
<name>A0A656Z8H0_9PROT</name>
<dbReference type="PROSITE" id="PS00072">
    <property type="entry name" value="ACYL_COA_DH_1"/>
    <property type="match status" value="1"/>
</dbReference>
<reference evidence="7 8" key="1">
    <citation type="journal article" date="2016" name="ISME J.">
        <title>Integrated multi-omics analyses reveal the biochemical mechanisms and phylogenetic relevance of anaerobic androgen biodegradation in the environment.</title>
        <authorList>
            <person name="Yang F.C."/>
            <person name="Chen Y.L."/>
            <person name="Tang S.L."/>
            <person name="Yu C.P."/>
            <person name="Wang P.H."/>
            <person name="Ismail W."/>
            <person name="Wang C.H."/>
            <person name="Ding J.Y."/>
            <person name="Yang C.Y."/>
            <person name="Yang C.Y."/>
            <person name="Chiang Y.R."/>
        </authorList>
    </citation>
    <scope>NUCLEOTIDE SEQUENCE [LARGE SCALE GENOMIC DNA]</scope>
    <source>
        <strain evidence="7 8">DSM 13999</strain>
    </source>
</reference>
<dbReference type="InterPro" id="IPR006089">
    <property type="entry name" value="Acyl-CoA_DH_CS"/>
</dbReference>
<protein>
    <submittedName>
        <fullName evidence="7">Acyl-CoA dehydrogenase</fullName>
    </submittedName>
</protein>
<dbReference type="PANTHER" id="PTHR43884:SF22">
    <property type="entry name" value="BLR3437 PROTEIN"/>
    <property type="match status" value="1"/>
</dbReference>
<dbReference type="Pfam" id="PF02771">
    <property type="entry name" value="Acyl-CoA_dh_N"/>
    <property type="match status" value="1"/>
</dbReference>
<dbReference type="PANTHER" id="PTHR43884">
    <property type="entry name" value="ACYL-COA DEHYDROGENASE"/>
    <property type="match status" value="1"/>
</dbReference>
<dbReference type="Gene3D" id="1.10.540.10">
    <property type="entry name" value="Acyl-CoA dehydrogenase/oxidase, N-terminal domain"/>
    <property type="match status" value="1"/>
</dbReference>
<dbReference type="InterPro" id="IPR037069">
    <property type="entry name" value="AcylCoA_DH/ox_N_sf"/>
</dbReference>
<dbReference type="SUPFAM" id="SSF47203">
    <property type="entry name" value="Acyl-CoA dehydrogenase C-terminal domain-like"/>
    <property type="match status" value="1"/>
</dbReference>
<keyword evidence="5 6" id="KW-0560">Oxidoreductase</keyword>
<dbReference type="RefSeq" id="WP_067169446.1">
    <property type="nucleotide sequence ID" value="NZ_LFZK01000001.1"/>
</dbReference>
<gene>
    <name evidence="7" type="ORF">ACY05_00750</name>
</gene>
<dbReference type="EMBL" id="LFZK01000001">
    <property type="protein sequence ID" value="KYC29138.1"/>
    <property type="molecule type" value="Genomic_DNA"/>
</dbReference>
<keyword evidence="4 6" id="KW-0274">FAD</keyword>
<evidence type="ECO:0000256" key="2">
    <source>
        <dbReference type="ARBA" id="ARBA00009347"/>
    </source>
</evidence>
<dbReference type="AlphaFoldDB" id="A0A656Z8H0"/>
<organism evidence="7 8">
    <name type="scientific">Sterolibacterium denitrificans</name>
    <dbReference type="NCBI Taxonomy" id="157592"/>
    <lineage>
        <taxon>Bacteria</taxon>
        <taxon>Pseudomonadati</taxon>
        <taxon>Pseudomonadota</taxon>
        <taxon>Betaproteobacteria</taxon>
        <taxon>Nitrosomonadales</taxon>
        <taxon>Sterolibacteriaceae</taxon>
        <taxon>Sterolibacterium</taxon>
    </lineage>
</organism>